<dbReference type="RefSeq" id="WP_013277075.1">
    <property type="nucleotide sequence ID" value="NC_014378.1"/>
</dbReference>
<protein>
    <submittedName>
        <fullName evidence="1">Uncharacterized protein</fullName>
    </submittedName>
</protein>
<dbReference type="HOGENOM" id="CLU_1860816_0_0_9"/>
<dbReference type="OrthoDB" id="2112184at2"/>
<organism evidence="1 2">
    <name type="scientific">Acetohalobium arabaticum (strain ATCC 49924 / DSM 5501 / Z-7288)</name>
    <dbReference type="NCBI Taxonomy" id="574087"/>
    <lineage>
        <taxon>Bacteria</taxon>
        <taxon>Bacillati</taxon>
        <taxon>Bacillota</taxon>
        <taxon>Clostridia</taxon>
        <taxon>Halanaerobiales</taxon>
        <taxon>Halobacteroidaceae</taxon>
        <taxon>Acetohalobium</taxon>
    </lineage>
</organism>
<name>D9QSU0_ACEAZ</name>
<dbReference type="EMBL" id="CP002105">
    <property type="protein sequence ID" value="ADL11628.1"/>
    <property type="molecule type" value="Genomic_DNA"/>
</dbReference>
<accession>D9QSU0</accession>
<gene>
    <name evidence="1" type="ordered locus">Acear_0077</name>
</gene>
<proteinExistence type="predicted"/>
<dbReference type="Proteomes" id="UP000001661">
    <property type="component" value="Chromosome"/>
</dbReference>
<keyword evidence="2" id="KW-1185">Reference proteome</keyword>
<dbReference type="KEGG" id="aar:Acear_0077"/>
<dbReference type="AlphaFoldDB" id="D9QSU0"/>
<sequence>MSFSYPDEIFPYPAVEYIPIDLYDAELIKNHELLNKDSAVKIHIFSNLTEAEEITAAYQLPKLTDNLAEDELLIIILRGQVDEIKYRNYKVTMIGSKDNRLIHIFKIKTNYFYKEKLLFLLYNPDAVKLATERFNLN</sequence>
<evidence type="ECO:0000313" key="2">
    <source>
        <dbReference type="Proteomes" id="UP000001661"/>
    </source>
</evidence>
<reference evidence="1 2" key="1">
    <citation type="journal article" date="2010" name="Stand. Genomic Sci.">
        <title>Complete genome sequence of Acetohalobium arabaticum type strain (Z-7288).</title>
        <authorList>
            <person name="Sikorski J."/>
            <person name="Lapidus A."/>
            <person name="Chertkov O."/>
            <person name="Lucas S."/>
            <person name="Copeland A."/>
            <person name="Glavina Del Rio T."/>
            <person name="Nolan M."/>
            <person name="Tice H."/>
            <person name="Cheng J.F."/>
            <person name="Han C."/>
            <person name="Brambilla E."/>
            <person name="Pitluck S."/>
            <person name="Liolios K."/>
            <person name="Ivanova N."/>
            <person name="Mavromatis K."/>
            <person name="Mikhailova N."/>
            <person name="Pati A."/>
            <person name="Bruce D."/>
            <person name="Detter C."/>
            <person name="Tapia R."/>
            <person name="Goodwin L."/>
            <person name="Chen A."/>
            <person name="Palaniappan K."/>
            <person name="Land M."/>
            <person name="Hauser L."/>
            <person name="Chang Y.J."/>
            <person name="Jeffries C.D."/>
            <person name="Rohde M."/>
            <person name="Goker M."/>
            <person name="Spring S."/>
            <person name="Woyke T."/>
            <person name="Bristow J."/>
            <person name="Eisen J.A."/>
            <person name="Markowitz V."/>
            <person name="Hugenholtz P."/>
            <person name="Kyrpides N.C."/>
            <person name="Klenk H.P."/>
        </authorList>
    </citation>
    <scope>NUCLEOTIDE SEQUENCE [LARGE SCALE GENOMIC DNA]</scope>
    <source>
        <strain evidence="2">ATCC 49924 / DSM 5501 / Z-7288</strain>
    </source>
</reference>
<evidence type="ECO:0000313" key="1">
    <source>
        <dbReference type="EMBL" id="ADL11628.1"/>
    </source>
</evidence>